<keyword evidence="3 6" id="KW-1133">Transmembrane helix</keyword>
<dbReference type="GO" id="GO:0016020">
    <property type="term" value="C:membrane"/>
    <property type="evidence" value="ECO:0007669"/>
    <property type="project" value="UniProtKB-SubCell"/>
</dbReference>
<keyword evidence="4 6" id="KW-0472">Membrane</keyword>
<dbReference type="InterPro" id="IPR034294">
    <property type="entry name" value="Aquaporin_transptr"/>
</dbReference>
<keyword evidence="7" id="KW-1185">Reference proteome</keyword>
<proteinExistence type="inferred from homology"/>
<name>A0A6P5YND0_DURZI</name>
<dbReference type="SUPFAM" id="SSF81338">
    <property type="entry name" value="Aquaporin-like"/>
    <property type="match status" value="1"/>
</dbReference>
<evidence type="ECO:0000256" key="1">
    <source>
        <dbReference type="ARBA" id="ARBA00004141"/>
    </source>
</evidence>
<evidence type="ECO:0000256" key="6">
    <source>
        <dbReference type="SAM" id="Phobius"/>
    </source>
</evidence>
<comment type="similarity">
    <text evidence="5">Belongs to the MIP/aquaporin (TC 1.A.8) family.</text>
</comment>
<keyword evidence="5" id="KW-0813">Transport</keyword>
<evidence type="ECO:0000313" key="8">
    <source>
        <dbReference type="RefSeq" id="XP_022741800.1"/>
    </source>
</evidence>
<dbReference type="GO" id="GO:0015267">
    <property type="term" value="F:channel activity"/>
    <property type="evidence" value="ECO:0007669"/>
    <property type="project" value="InterPro"/>
</dbReference>
<keyword evidence="2 5" id="KW-0812">Transmembrane</keyword>
<feature type="transmembrane region" description="Helical" evidence="6">
    <location>
        <begin position="329"/>
        <end position="353"/>
    </location>
</feature>
<dbReference type="OrthoDB" id="442947at2759"/>
<dbReference type="Proteomes" id="UP000515121">
    <property type="component" value="Unplaced"/>
</dbReference>
<organism evidence="7 8">
    <name type="scientific">Durio zibethinus</name>
    <name type="common">Durian</name>
    <dbReference type="NCBI Taxonomy" id="66656"/>
    <lineage>
        <taxon>Eukaryota</taxon>
        <taxon>Viridiplantae</taxon>
        <taxon>Streptophyta</taxon>
        <taxon>Embryophyta</taxon>
        <taxon>Tracheophyta</taxon>
        <taxon>Spermatophyta</taxon>
        <taxon>Magnoliopsida</taxon>
        <taxon>eudicotyledons</taxon>
        <taxon>Gunneridae</taxon>
        <taxon>Pentapetalae</taxon>
        <taxon>rosids</taxon>
        <taxon>malvids</taxon>
        <taxon>Malvales</taxon>
        <taxon>Malvaceae</taxon>
        <taxon>Helicteroideae</taxon>
        <taxon>Durio</taxon>
    </lineage>
</organism>
<dbReference type="Gene3D" id="1.20.1080.10">
    <property type="entry name" value="Glycerol uptake facilitator protein"/>
    <property type="match status" value="1"/>
</dbReference>
<evidence type="ECO:0000313" key="7">
    <source>
        <dbReference type="Proteomes" id="UP000515121"/>
    </source>
</evidence>
<protein>
    <submittedName>
        <fullName evidence="8">Aquaporin NIP6-1-like</fullName>
    </submittedName>
</protein>
<dbReference type="AlphaFoldDB" id="A0A6P5YND0"/>
<dbReference type="KEGG" id="dzi:111293272"/>
<dbReference type="Pfam" id="PF00230">
    <property type="entry name" value="MIP"/>
    <property type="match status" value="1"/>
</dbReference>
<sequence length="378" mass="42361">MKIVDAIENSLAKIYPPTNMAITAASMQNPSEATTTNPTVEKWPECPGHCVFRLIVPILKMGSIIGCKGKLIKKMCKKPMPTFVSLMVLITRKEEPDAIFSLTMDTAIRGFKRVSELPDNDGDARAVGATFYSIRLLSFWNIMHNNEDVPSASLTFATLGTFGAPLFEGFKRDQKGRINRKSFFKSYNYFIVKEWFMKKRRLPHVSCSLPLFSVSLTRKVGAELIDTLILFFARTTTTIVNQKTQGSKTFIGLVAFTGLTVMIVILSTGHLLKAYLNVAVTIAFPTLKHFPWKHVPRYIRAPVMASLYAAFELKAIFHPIMGKRVTIPLGGFGQAFALEFIINFNLMFVVTIVTTNTRAVNALFHLLFSIVKSTNQRE</sequence>
<reference evidence="8" key="1">
    <citation type="submission" date="2025-08" db="UniProtKB">
        <authorList>
            <consortium name="RefSeq"/>
        </authorList>
    </citation>
    <scope>IDENTIFICATION</scope>
    <source>
        <tissue evidence="8">Fruit stalk</tissue>
    </source>
</reference>
<dbReference type="GeneID" id="111293272"/>
<feature type="transmembrane region" description="Helical" evidence="6">
    <location>
        <begin position="249"/>
        <end position="267"/>
    </location>
</feature>
<dbReference type="PANTHER" id="PTHR45724">
    <property type="entry name" value="AQUAPORIN NIP2-1"/>
    <property type="match status" value="1"/>
</dbReference>
<dbReference type="RefSeq" id="XP_022741800.1">
    <property type="nucleotide sequence ID" value="XM_022886065.1"/>
</dbReference>
<dbReference type="PRINTS" id="PR00783">
    <property type="entry name" value="MINTRINSICP"/>
</dbReference>
<dbReference type="PANTHER" id="PTHR45724:SF19">
    <property type="entry name" value="AQUAPORIN NIP6-1"/>
    <property type="match status" value="1"/>
</dbReference>
<accession>A0A6P5YND0</accession>
<evidence type="ECO:0000256" key="3">
    <source>
        <dbReference type="ARBA" id="ARBA00022989"/>
    </source>
</evidence>
<gene>
    <name evidence="8" type="primary">LOC111293272</name>
</gene>
<evidence type="ECO:0000256" key="4">
    <source>
        <dbReference type="ARBA" id="ARBA00023136"/>
    </source>
</evidence>
<dbReference type="InterPro" id="IPR000425">
    <property type="entry name" value="MIP"/>
</dbReference>
<evidence type="ECO:0000256" key="5">
    <source>
        <dbReference type="RuleBase" id="RU000477"/>
    </source>
</evidence>
<dbReference type="InterPro" id="IPR023271">
    <property type="entry name" value="Aquaporin-like"/>
</dbReference>
<evidence type="ECO:0000256" key="2">
    <source>
        <dbReference type="ARBA" id="ARBA00022692"/>
    </source>
</evidence>
<comment type="subcellular location">
    <subcellularLocation>
        <location evidence="1">Membrane</location>
        <topology evidence="1">Multi-pass membrane protein</topology>
    </subcellularLocation>
</comment>